<evidence type="ECO:0000313" key="6">
    <source>
        <dbReference type="EMBL" id="ADN36476.1"/>
    </source>
</evidence>
<keyword evidence="5" id="KW-0378">Hydrolase</keyword>
<keyword evidence="4" id="KW-0547">Nucleotide-binding</keyword>
<dbReference type="eggNOG" id="arCOG05024">
    <property type="taxonomic scope" value="Archaea"/>
</dbReference>
<dbReference type="PANTHER" id="PTHR34139">
    <property type="entry name" value="UPF0331 PROTEIN MJ0127"/>
    <property type="match status" value="1"/>
</dbReference>
<evidence type="ECO:0000256" key="1">
    <source>
        <dbReference type="ARBA" id="ARBA00022553"/>
    </source>
</evidence>
<dbReference type="InterPro" id="IPR051813">
    <property type="entry name" value="HepT_RNase_toxin"/>
</dbReference>
<evidence type="ECO:0000256" key="2">
    <source>
        <dbReference type="ARBA" id="ARBA00022649"/>
    </source>
</evidence>
<dbReference type="KEGG" id="mpi:Mpet_1723"/>
<dbReference type="OrthoDB" id="318716at2157"/>
<dbReference type="GO" id="GO:0004540">
    <property type="term" value="F:RNA nuclease activity"/>
    <property type="evidence" value="ECO:0007669"/>
    <property type="project" value="InterPro"/>
</dbReference>
<sequence length="115" mass="13318">MNSRDVAYLKHILEAISYIEDFSEKIGSADELKSHPLERAGIERMLTIIGEAAKNISPDMRKEFSNLPWREITGMRDKIMHHYFGVDYEAVYETVIHDIPELKKEIAGILKELEK</sequence>
<protein>
    <recommendedName>
        <fullName evidence="8">DUF86 domain-containing protein</fullName>
    </recommendedName>
</protein>
<evidence type="ECO:0000313" key="7">
    <source>
        <dbReference type="Proteomes" id="UP000006565"/>
    </source>
</evidence>
<dbReference type="AlphaFoldDB" id="E1RHT8"/>
<accession>E1RHT8</accession>
<dbReference type="InterPro" id="IPR008201">
    <property type="entry name" value="HepT-like"/>
</dbReference>
<dbReference type="STRING" id="679926.Mpet_1723"/>
<dbReference type="Proteomes" id="UP000006565">
    <property type="component" value="Chromosome"/>
</dbReference>
<keyword evidence="7" id="KW-1185">Reference proteome</keyword>
<evidence type="ECO:0000256" key="3">
    <source>
        <dbReference type="ARBA" id="ARBA00022722"/>
    </source>
</evidence>
<dbReference type="GeneID" id="9744196"/>
<dbReference type="EMBL" id="CP002117">
    <property type="protein sequence ID" value="ADN36476.1"/>
    <property type="molecule type" value="Genomic_DNA"/>
</dbReference>
<dbReference type="HOGENOM" id="CLU_142825_3_3_2"/>
<keyword evidence="2" id="KW-1277">Toxin-antitoxin system</keyword>
<reference evidence="6 7" key="1">
    <citation type="journal article" date="2010" name="Stand. Genomic Sci.">
        <title>Complete genome sequence of Methanoplanus petrolearius type strain (SEBR 4847).</title>
        <authorList>
            <person name="Brambilla E."/>
            <person name="Djao O.D."/>
            <person name="Daligault H."/>
            <person name="Lapidus A."/>
            <person name="Lucas S."/>
            <person name="Hammon N."/>
            <person name="Nolan M."/>
            <person name="Tice H."/>
            <person name="Cheng J.F."/>
            <person name="Han C."/>
            <person name="Tapia R."/>
            <person name="Goodwin L."/>
            <person name="Pitluck S."/>
            <person name="Liolios K."/>
            <person name="Ivanova N."/>
            <person name="Mavromatis K."/>
            <person name="Mikhailova N."/>
            <person name="Pati A."/>
            <person name="Chen A."/>
            <person name="Palaniappan K."/>
            <person name="Land M."/>
            <person name="Hauser L."/>
            <person name="Chang Y.J."/>
            <person name="Jeffries C.D."/>
            <person name="Rohde M."/>
            <person name="Spring S."/>
            <person name="Sikorski J."/>
            <person name="Goker M."/>
            <person name="Woyke T."/>
            <person name="Bristow J."/>
            <person name="Eisen J.A."/>
            <person name="Markowitz V."/>
            <person name="Hugenholtz P."/>
            <person name="Kyrpides N.C."/>
            <person name="Klenk H.P."/>
        </authorList>
    </citation>
    <scope>NUCLEOTIDE SEQUENCE [LARGE SCALE GENOMIC DNA]</scope>
    <source>
        <strain evidence="7">DSM 11571 / OCM 486 / SEBR 4847</strain>
    </source>
</reference>
<dbReference type="RefSeq" id="WP_013329653.1">
    <property type="nucleotide sequence ID" value="NC_014507.1"/>
</dbReference>
<keyword evidence="1" id="KW-0597">Phosphoprotein</keyword>
<organism evidence="6 7">
    <name type="scientific">Methanolacinia petrolearia (strain DSM 11571 / OCM 486 / SEBR 4847)</name>
    <name type="common">Methanoplanus petrolearius</name>
    <dbReference type="NCBI Taxonomy" id="679926"/>
    <lineage>
        <taxon>Archaea</taxon>
        <taxon>Methanobacteriati</taxon>
        <taxon>Methanobacteriota</taxon>
        <taxon>Stenosarchaea group</taxon>
        <taxon>Methanomicrobia</taxon>
        <taxon>Methanomicrobiales</taxon>
        <taxon>Methanomicrobiaceae</taxon>
        <taxon>Methanolacinia</taxon>
    </lineage>
</organism>
<name>E1RHT8_METP4</name>
<proteinExistence type="predicted"/>
<dbReference type="GO" id="GO:0000166">
    <property type="term" value="F:nucleotide binding"/>
    <property type="evidence" value="ECO:0007669"/>
    <property type="project" value="UniProtKB-KW"/>
</dbReference>
<gene>
    <name evidence="6" type="ordered locus">Mpet_1723</name>
</gene>
<evidence type="ECO:0000256" key="4">
    <source>
        <dbReference type="ARBA" id="ARBA00022741"/>
    </source>
</evidence>
<keyword evidence="3" id="KW-0540">Nuclease</keyword>
<dbReference type="PANTHER" id="PTHR34139:SF1">
    <property type="entry name" value="RNASE MJ1380-RELATED"/>
    <property type="match status" value="1"/>
</dbReference>
<evidence type="ECO:0008006" key="8">
    <source>
        <dbReference type="Google" id="ProtNLM"/>
    </source>
</evidence>
<evidence type="ECO:0000256" key="5">
    <source>
        <dbReference type="ARBA" id="ARBA00022801"/>
    </source>
</evidence>
<dbReference type="GO" id="GO:0016787">
    <property type="term" value="F:hydrolase activity"/>
    <property type="evidence" value="ECO:0007669"/>
    <property type="project" value="UniProtKB-KW"/>
</dbReference>
<dbReference type="GO" id="GO:0110001">
    <property type="term" value="C:toxin-antitoxin complex"/>
    <property type="evidence" value="ECO:0007669"/>
    <property type="project" value="InterPro"/>
</dbReference>
<dbReference type="Pfam" id="PF01934">
    <property type="entry name" value="HepT-like"/>
    <property type="match status" value="1"/>
</dbReference>